<proteinExistence type="predicted"/>
<keyword evidence="5 8" id="KW-1133">Transmembrane helix</keyword>
<dbReference type="CDD" id="cd06173">
    <property type="entry name" value="MFS_MefA_like"/>
    <property type="match status" value="1"/>
</dbReference>
<feature type="transmembrane region" description="Helical" evidence="8">
    <location>
        <begin position="41"/>
        <end position="61"/>
    </location>
</feature>
<feature type="transmembrane region" description="Helical" evidence="8">
    <location>
        <begin position="164"/>
        <end position="183"/>
    </location>
</feature>
<feature type="transmembrane region" description="Helical" evidence="8">
    <location>
        <begin position="280"/>
        <end position="299"/>
    </location>
</feature>
<evidence type="ECO:0000313" key="9">
    <source>
        <dbReference type="EMBL" id="GAA3042298.1"/>
    </source>
</evidence>
<dbReference type="Proteomes" id="UP001499930">
    <property type="component" value="Unassembled WGS sequence"/>
</dbReference>
<dbReference type="SUPFAM" id="SSF103473">
    <property type="entry name" value="MFS general substrate transporter"/>
    <property type="match status" value="1"/>
</dbReference>
<feature type="transmembrane region" description="Helical" evidence="8">
    <location>
        <begin position="98"/>
        <end position="119"/>
    </location>
</feature>
<dbReference type="PANTHER" id="PTHR43266:SF2">
    <property type="entry name" value="MAJOR FACILITATOR SUPERFAMILY (MFS) PROFILE DOMAIN-CONTAINING PROTEIN"/>
    <property type="match status" value="1"/>
</dbReference>
<organism evidence="9 10">
    <name type="scientific">Streptosporangium longisporum</name>
    <dbReference type="NCBI Taxonomy" id="46187"/>
    <lineage>
        <taxon>Bacteria</taxon>
        <taxon>Bacillati</taxon>
        <taxon>Actinomycetota</taxon>
        <taxon>Actinomycetes</taxon>
        <taxon>Streptosporangiales</taxon>
        <taxon>Streptosporangiaceae</taxon>
        <taxon>Streptosporangium</taxon>
    </lineage>
</organism>
<dbReference type="Gene3D" id="1.20.1250.20">
    <property type="entry name" value="MFS general substrate transporter like domains"/>
    <property type="match status" value="1"/>
</dbReference>
<evidence type="ECO:0000256" key="6">
    <source>
        <dbReference type="ARBA" id="ARBA00023136"/>
    </source>
</evidence>
<dbReference type="EMBL" id="BAAAWD010000032">
    <property type="protein sequence ID" value="GAA3042298.1"/>
    <property type="molecule type" value="Genomic_DNA"/>
</dbReference>
<dbReference type="InterPro" id="IPR036259">
    <property type="entry name" value="MFS_trans_sf"/>
</dbReference>
<gene>
    <name evidence="9" type="ORF">GCM10017559_84090</name>
</gene>
<keyword evidence="2" id="KW-0813">Transport</keyword>
<evidence type="ECO:0000256" key="1">
    <source>
        <dbReference type="ARBA" id="ARBA00004651"/>
    </source>
</evidence>
<feature type="transmembrane region" description="Helical" evidence="8">
    <location>
        <begin position="139"/>
        <end position="158"/>
    </location>
</feature>
<feature type="transmembrane region" description="Helical" evidence="8">
    <location>
        <begin position="12"/>
        <end position="35"/>
    </location>
</feature>
<evidence type="ECO:0000256" key="8">
    <source>
        <dbReference type="SAM" id="Phobius"/>
    </source>
</evidence>
<dbReference type="RefSeq" id="WP_344908304.1">
    <property type="nucleotide sequence ID" value="NZ_BAAAWD010000032.1"/>
</dbReference>
<feature type="transmembrane region" description="Helical" evidence="8">
    <location>
        <begin position="251"/>
        <end position="273"/>
    </location>
</feature>
<reference evidence="10" key="1">
    <citation type="journal article" date="2019" name="Int. J. Syst. Evol. Microbiol.">
        <title>The Global Catalogue of Microorganisms (GCM) 10K type strain sequencing project: providing services to taxonomists for standard genome sequencing and annotation.</title>
        <authorList>
            <consortium name="The Broad Institute Genomics Platform"/>
            <consortium name="The Broad Institute Genome Sequencing Center for Infectious Disease"/>
            <person name="Wu L."/>
            <person name="Ma J."/>
        </authorList>
    </citation>
    <scope>NUCLEOTIDE SEQUENCE [LARGE SCALE GENOMIC DNA]</scope>
    <source>
        <strain evidence="10">JCM 3106</strain>
    </source>
</reference>
<dbReference type="InterPro" id="IPR011701">
    <property type="entry name" value="MFS"/>
</dbReference>
<keyword evidence="3" id="KW-1003">Cell membrane</keyword>
<comment type="subcellular location">
    <subcellularLocation>
        <location evidence="1">Cell membrane</location>
        <topology evidence="1">Multi-pass membrane protein</topology>
    </subcellularLocation>
</comment>
<evidence type="ECO:0000256" key="2">
    <source>
        <dbReference type="ARBA" id="ARBA00022448"/>
    </source>
</evidence>
<evidence type="ECO:0000256" key="3">
    <source>
        <dbReference type="ARBA" id="ARBA00022475"/>
    </source>
</evidence>
<evidence type="ECO:0000256" key="5">
    <source>
        <dbReference type="ARBA" id="ARBA00022989"/>
    </source>
</evidence>
<feature type="transmembrane region" description="Helical" evidence="8">
    <location>
        <begin position="305"/>
        <end position="328"/>
    </location>
</feature>
<keyword evidence="10" id="KW-1185">Reference proteome</keyword>
<evidence type="ECO:0000256" key="7">
    <source>
        <dbReference type="SAM" id="MobiDB-lite"/>
    </source>
</evidence>
<feature type="region of interest" description="Disordered" evidence="7">
    <location>
        <begin position="423"/>
        <end position="465"/>
    </location>
</feature>
<sequence>MRADALRFAGIWSAELVSVIGSSLTGFVLSVWVYQESGSETQFALTMLCATLPGLLITPFSGVIVDRFDRKRVLVLSDCGAALSTAALLLVVQAQGLAVWHVYLATAVGAVCGTFHLTVYQAMTPLLVPERHLGRANGLMQATWGLQIAAPVAAGTLLEVVGVRGVLLLDLLSFAVATAVVLATRLPRAVTRPEGVAVAPSLGADLLFGLRHLRRGGLLPLVVVSAAFNLAFAVAGVLVRPLILSFAGPATLGVLVFAGGAGLFAGSLVMGAWGGPRRRIAGMSLFMGIGGIALAAHGLSPSVALIAVAAPAFLFVLPVVNGCVTTVLQTRTENEALGRVLATARTLGQCAMPVAYLSAAPAAEHLTGPWLMPGGVLTGSAGELIGTGPGRGTALIFLIDGLLLVVLAITTYARPRLRRLDHEAPEVPEASKVPEAPEAPDVPGASKVPEAPGAVRARTAPDPAP</sequence>
<dbReference type="Pfam" id="PF07690">
    <property type="entry name" value="MFS_1"/>
    <property type="match status" value="1"/>
</dbReference>
<evidence type="ECO:0000313" key="10">
    <source>
        <dbReference type="Proteomes" id="UP001499930"/>
    </source>
</evidence>
<dbReference type="PANTHER" id="PTHR43266">
    <property type="entry name" value="MACROLIDE-EFFLUX PROTEIN"/>
    <property type="match status" value="1"/>
</dbReference>
<keyword evidence="4 8" id="KW-0812">Transmembrane</keyword>
<evidence type="ECO:0000256" key="4">
    <source>
        <dbReference type="ARBA" id="ARBA00022692"/>
    </source>
</evidence>
<name>A0ABP6LHI5_9ACTN</name>
<feature type="transmembrane region" description="Helical" evidence="8">
    <location>
        <begin position="218"/>
        <end position="239"/>
    </location>
</feature>
<feature type="transmembrane region" description="Helical" evidence="8">
    <location>
        <begin position="73"/>
        <end position="92"/>
    </location>
</feature>
<comment type="caution">
    <text evidence="9">The sequence shown here is derived from an EMBL/GenBank/DDBJ whole genome shotgun (WGS) entry which is preliminary data.</text>
</comment>
<protein>
    <submittedName>
        <fullName evidence="9">MFS transporter</fullName>
    </submittedName>
</protein>
<keyword evidence="6 8" id="KW-0472">Membrane</keyword>
<feature type="transmembrane region" description="Helical" evidence="8">
    <location>
        <begin position="394"/>
        <end position="413"/>
    </location>
</feature>
<accession>A0ABP6LHI5</accession>